<dbReference type="Proteomes" id="UP000430368">
    <property type="component" value="Chromosome"/>
</dbReference>
<dbReference type="InterPro" id="IPR010862">
    <property type="entry name" value="DUF1493"/>
</dbReference>
<dbReference type="EMBL" id="CP041764">
    <property type="protein sequence ID" value="QHA88199.1"/>
    <property type="molecule type" value="Genomic_DNA"/>
</dbReference>
<dbReference type="Pfam" id="PF07377">
    <property type="entry name" value="DUF1493"/>
    <property type="match status" value="1"/>
</dbReference>
<accession>A0ABX6GPJ3</accession>
<dbReference type="RefSeq" id="WP_111736530.1">
    <property type="nucleotide sequence ID" value="NZ_CP041764.1"/>
</dbReference>
<proteinExistence type="predicted"/>
<reference evidence="1 2" key="1">
    <citation type="submission" date="2019-07" db="EMBL/GenBank/DDBJ databases">
        <title>Serratia dokdonensis sp. nov., an elicitor of systemic resistance in Nicotiana Tabacum.</title>
        <authorList>
            <person name="Son J.-S."/>
            <person name="Hwang Y.-J."/>
            <person name="Lee S.-Y."/>
            <person name="Ghim S.-Y."/>
        </authorList>
    </citation>
    <scope>NUCLEOTIDE SEQUENCE [LARGE SCALE GENOMIC DNA]</scope>
    <source>
        <strain evidence="1 2">KUDC3025</strain>
    </source>
</reference>
<sequence>MVTDEDVLAFFRKELPMVTTLRLKPVPLELDTVLQEFSEIDDLAPAIDRYSETFNIDVSILDIECYYPWAIPWFFRKWFTTKPVKQSKKPLTVRMFAESAKAGRWLYD</sequence>
<name>A0ABX6GPJ3_9GAMM</name>
<gene>
    <name evidence="1" type="ORF">FO014_15215</name>
</gene>
<evidence type="ECO:0000313" key="2">
    <source>
        <dbReference type="Proteomes" id="UP000430368"/>
    </source>
</evidence>
<evidence type="ECO:0000313" key="1">
    <source>
        <dbReference type="EMBL" id="QHA88199.1"/>
    </source>
</evidence>
<keyword evidence="2" id="KW-1185">Reference proteome</keyword>
<organism evidence="1 2">
    <name type="scientific">Serratia rhizosphaerae</name>
    <dbReference type="NCBI Taxonomy" id="2597702"/>
    <lineage>
        <taxon>Bacteria</taxon>
        <taxon>Pseudomonadati</taxon>
        <taxon>Pseudomonadota</taxon>
        <taxon>Gammaproteobacteria</taxon>
        <taxon>Enterobacterales</taxon>
        <taxon>Yersiniaceae</taxon>
        <taxon>Serratia</taxon>
    </lineage>
</organism>
<protein>
    <submittedName>
        <fullName evidence="1">DUF1493 family protein</fullName>
    </submittedName>
</protein>